<dbReference type="InterPro" id="IPR011042">
    <property type="entry name" value="6-blade_b-propeller_TolB-like"/>
</dbReference>
<evidence type="ECO:0000259" key="4">
    <source>
        <dbReference type="Pfam" id="PF08450"/>
    </source>
</evidence>
<keyword evidence="6" id="KW-1185">Reference proteome</keyword>
<dbReference type="PANTHER" id="PTHR47572:SF4">
    <property type="entry name" value="LACTONASE DRP35"/>
    <property type="match status" value="1"/>
</dbReference>
<feature type="chain" id="PRO_5046871226" evidence="3">
    <location>
        <begin position="36"/>
        <end position="363"/>
    </location>
</feature>
<dbReference type="PANTHER" id="PTHR47572">
    <property type="entry name" value="LIPOPROTEIN-RELATED"/>
    <property type="match status" value="1"/>
</dbReference>
<keyword evidence="2" id="KW-0378">Hydrolase</keyword>
<keyword evidence="3" id="KW-0732">Signal</keyword>
<evidence type="ECO:0000313" key="6">
    <source>
        <dbReference type="Proteomes" id="UP001596011"/>
    </source>
</evidence>
<reference evidence="6" key="1">
    <citation type="journal article" date="2019" name="Int. J. Syst. Evol. Microbiol.">
        <title>The Global Catalogue of Microorganisms (GCM) 10K type strain sequencing project: providing services to taxonomists for standard genome sequencing and annotation.</title>
        <authorList>
            <consortium name="The Broad Institute Genomics Platform"/>
            <consortium name="The Broad Institute Genome Sequencing Center for Infectious Disease"/>
            <person name="Wu L."/>
            <person name="Ma J."/>
        </authorList>
    </citation>
    <scope>NUCLEOTIDE SEQUENCE [LARGE SCALE GENOMIC DNA]</scope>
    <source>
        <strain evidence="6">CCUG 42722</strain>
    </source>
</reference>
<dbReference type="RefSeq" id="WP_377138862.1">
    <property type="nucleotide sequence ID" value="NZ_JBHSFI010000006.1"/>
</dbReference>
<dbReference type="SUPFAM" id="SSF63829">
    <property type="entry name" value="Calcium-dependent phosphotriesterase"/>
    <property type="match status" value="1"/>
</dbReference>
<comment type="caution">
    <text evidence="5">The sequence shown here is derived from an EMBL/GenBank/DDBJ whole genome shotgun (WGS) entry which is preliminary data.</text>
</comment>
<dbReference type="EMBL" id="JBHSFI010000006">
    <property type="protein sequence ID" value="MFC4630726.1"/>
    <property type="molecule type" value="Genomic_DNA"/>
</dbReference>
<dbReference type="Gene3D" id="2.120.10.30">
    <property type="entry name" value="TolB, C-terminal domain"/>
    <property type="match status" value="1"/>
</dbReference>
<dbReference type="Pfam" id="PF08450">
    <property type="entry name" value="SGL"/>
    <property type="match status" value="1"/>
</dbReference>
<organism evidence="5 6">
    <name type="scientific">Promicromonospora alba</name>
    <dbReference type="NCBI Taxonomy" id="1616110"/>
    <lineage>
        <taxon>Bacteria</taxon>
        <taxon>Bacillati</taxon>
        <taxon>Actinomycetota</taxon>
        <taxon>Actinomycetes</taxon>
        <taxon>Micrococcales</taxon>
        <taxon>Promicromonosporaceae</taxon>
        <taxon>Promicromonospora</taxon>
    </lineage>
</organism>
<evidence type="ECO:0000256" key="1">
    <source>
        <dbReference type="ARBA" id="ARBA00008853"/>
    </source>
</evidence>
<evidence type="ECO:0000256" key="2">
    <source>
        <dbReference type="ARBA" id="ARBA00022801"/>
    </source>
</evidence>
<name>A0ABV9HM60_9MICO</name>
<protein>
    <submittedName>
        <fullName evidence="5">SMP-30/gluconolactonase/LRE family protein</fullName>
    </submittedName>
</protein>
<feature type="signal peptide" evidence="3">
    <location>
        <begin position="1"/>
        <end position="35"/>
    </location>
</feature>
<evidence type="ECO:0000256" key="3">
    <source>
        <dbReference type="SAM" id="SignalP"/>
    </source>
</evidence>
<sequence>MTVHRTPAACSARVRAVRAALPARALPARALPALAAVGLLLGCAAPGTADAAAGGRHPDPAPERTAARLVQVTSVHEATGMTLLEGPTFGPDGSLFVVDVTAPAGEPKVLRINVDTRDVDPVYTNETSAYTSAQFSPHDGRLYLTDFVSGGIDSITADGDDRRAFFAGDVEGEPMRPDDVAFDESGNLFVTDTTGYADPSWEPQGRVVRIDKETAEATVLARDLPAPNGISFTPDYDGLWVSQHTENRLDYFRLDAGLTEVTTAHPAVQVDGGHTQIDSNAVDAAGNVYQGVHGQAKIFVYSPTGELLTTVSLPPRAKGLTSATNIAIRPGTTEAYMTVSGTAGGFVYEFEALADGIRQSNGG</sequence>
<dbReference type="InterPro" id="IPR051262">
    <property type="entry name" value="SMP-30/CGR1_Lactonase"/>
</dbReference>
<accession>A0ABV9HM60</accession>
<evidence type="ECO:0000313" key="5">
    <source>
        <dbReference type="EMBL" id="MFC4630726.1"/>
    </source>
</evidence>
<comment type="similarity">
    <text evidence="1">Belongs to the SMP-30/CGR1 family.</text>
</comment>
<proteinExistence type="inferred from homology"/>
<dbReference type="InterPro" id="IPR013658">
    <property type="entry name" value="SGL"/>
</dbReference>
<dbReference type="Proteomes" id="UP001596011">
    <property type="component" value="Unassembled WGS sequence"/>
</dbReference>
<feature type="domain" description="SMP-30/Gluconolactonase/LRE-like region" evidence="4">
    <location>
        <begin position="85"/>
        <end position="338"/>
    </location>
</feature>
<gene>
    <name evidence="5" type="ORF">ACFO6V_20940</name>
</gene>